<keyword evidence="2" id="KW-1185">Reference proteome</keyword>
<reference evidence="2" key="1">
    <citation type="journal article" date="2014" name="Genome Announc.">
        <title>Complete Genome Sequence of Mycoplasma canadense Strain HAZ 360_1 from Bovine Mastitic Milk in Japan.</title>
        <authorList>
            <person name="Hata E."/>
        </authorList>
    </citation>
    <scope>NUCLEOTIDE SEQUENCE [LARGE SCALE GENOMIC DNA]</scope>
    <source>
        <strain evidence="2">HAZ360_1</strain>
    </source>
</reference>
<evidence type="ECO:0008006" key="3">
    <source>
        <dbReference type="Google" id="ProtNLM"/>
    </source>
</evidence>
<dbReference type="AlphaFoldDB" id="A0A077L939"/>
<accession>A0A077L939</accession>
<name>A0A077L939_9BACT</name>
<protein>
    <recommendedName>
        <fullName evidence="3">Lipoprotein</fullName>
    </recommendedName>
</protein>
<dbReference type="PROSITE" id="PS51257">
    <property type="entry name" value="PROKAR_LIPOPROTEIN"/>
    <property type="match status" value="1"/>
</dbReference>
<sequence>MKELLNNMKKITKISIALFTTLAPISTVLVACKNTTDEKKKETPGYQAGFLKQESSKNQMILSVLNTYLETFYANDLKNTTIDTAIENKDNKLYKDLYDIFKYYATTKLNLDAQIFWNLKYELIKIGIDTKNYNPAPSKLPTEEEFIFLMKNSKFLSLNLRLELQKLLISKLYLLKSRDEFKKLSNNEHGIDKYQLSLEEEMKKESTSQLKKDIYNSLDLTSDNLYLMKYLIENPLVQKWSFIDDRDMNLRIGQANVSTFEDFNNLASYNPSKKVQYDYNPVAKNPEFLLNTGSSEAVDLKTLRAYSGLLSNTENSGDLDNSLYAIRKAQSPIFGFVDPKTKKVYDQDYFKFAKILAKEKNIPKIKATVELKTKEGKEENLKVFSAKDIEFDGLKRDNSNEKLFTKSLTLDSDSKVYTLQFEINGLLTFSGQFLRVPIKLSVKELGKRHYYEFNSDLEYKNNKFEDQTKENAYNLDKYPTFVDMIKNNKIDAAYSIKIAPMYLSKSTKNSKGEQIDKKLLTFEQTPWLDKEQQNILTNNIIVSKGNSLFREANKYILDNLGFKLKDLNPIVLELFKVEGLI</sequence>
<dbReference type="HOGENOM" id="CLU_472357_0_0_14"/>
<gene>
    <name evidence="1" type="ORF">MCAN360_0320</name>
</gene>
<dbReference type="Proteomes" id="UP000031641">
    <property type="component" value="Chromosome"/>
</dbReference>
<evidence type="ECO:0000313" key="2">
    <source>
        <dbReference type="Proteomes" id="UP000031641"/>
    </source>
</evidence>
<evidence type="ECO:0000313" key="1">
    <source>
        <dbReference type="EMBL" id="BAP39518.1"/>
    </source>
</evidence>
<dbReference type="EMBL" id="AP014631">
    <property type="protein sequence ID" value="BAP39518.1"/>
    <property type="molecule type" value="Genomic_DNA"/>
</dbReference>
<dbReference type="KEGG" id="mcan:MCAN360_0320"/>
<organism evidence="1 2">
    <name type="scientific">Metamycoplasma canadense</name>
    <dbReference type="NCBI Taxonomy" id="29554"/>
    <lineage>
        <taxon>Bacteria</taxon>
        <taxon>Bacillati</taxon>
        <taxon>Mycoplasmatota</taxon>
        <taxon>Mycoplasmoidales</taxon>
        <taxon>Metamycoplasmataceae</taxon>
        <taxon>Metamycoplasma</taxon>
    </lineage>
</organism>
<dbReference type="STRING" id="29554.MCAN360_0320"/>
<dbReference type="InterPro" id="IPR054783">
    <property type="entry name" value="P60-like"/>
</dbReference>
<proteinExistence type="predicted"/>
<dbReference type="NCBIfam" id="NF045835">
    <property type="entry name" value="P60_lipo"/>
    <property type="match status" value="1"/>
</dbReference>